<name>A0A1W7CW42_9ACTN</name>
<evidence type="ECO:0000256" key="5">
    <source>
        <dbReference type="ARBA" id="ARBA00022679"/>
    </source>
</evidence>
<comment type="catalytic activity">
    <reaction evidence="1">
        <text>D-fructose 6-phosphate + L-glutamine = D-glucosamine 6-phosphate + L-glutamate</text>
        <dbReference type="Rhea" id="RHEA:13237"/>
        <dbReference type="ChEBI" id="CHEBI:29985"/>
        <dbReference type="ChEBI" id="CHEBI:58359"/>
        <dbReference type="ChEBI" id="CHEBI:58725"/>
        <dbReference type="ChEBI" id="CHEBI:61527"/>
        <dbReference type="EC" id="2.6.1.16"/>
    </reaction>
</comment>
<proteinExistence type="predicted"/>
<dbReference type="SUPFAM" id="SSF56235">
    <property type="entry name" value="N-terminal nucleophile aminohydrolases (Ntn hydrolases)"/>
    <property type="match status" value="1"/>
</dbReference>
<evidence type="ECO:0000313" key="8">
    <source>
        <dbReference type="EMBL" id="ARQ69018.1"/>
    </source>
</evidence>
<keyword evidence="9" id="KW-1185">Reference proteome</keyword>
<accession>A0A1W7CW42</accession>
<evidence type="ECO:0000256" key="2">
    <source>
        <dbReference type="ARBA" id="ARBA00012916"/>
    </source>
</evidence>
<dbReference type="EC" id="2.6.1.16" evidence="2"/>
<dbReference type="GO" id="GO:0006047">
    <property type="term" value="P:UDP-N-acetylglucosamine metabolic process"/>
    <property type="evidence" value="ECO:0007669"/>
    <property type="project" value="TreeGrafter"/>
</dbReference>
<dbReference type="Proteomes" id="UP000194218">
    <property type="component" value="Chromosome"/>
</dbReference>
<dbReference type="GO" id="GO:0006487">
    <property type="term" value="P:protein N-linked glycosylation"/>
    <property type="evidence" value="ECO:0007669"/>
    <property type="project" value="TreeGrafter"/>
</dbReference>
<evidence type="ECO:0000256" key="6">
    <source>
        <dbReference type="ARBA" id="ARBA00022962"/>
    </source>
</evidence>
<dbReference type="PANTHER" id="PTHR10937">
    <property type="entry name" value="GLUCOSAMINE--FRUCTOSE-6-PHOSPHATE AMINOTRANSFERASE, ISOMERIZING"/>
    <property type="match status" value="1"/>
</dbReference>
<reference evidence="8 9" key="1">
    <citation type="submission" date="2017-05" db="EMBL/GenBank/DDBJ databases">
        <title>Complete genome sequence of Streptomyces sp. SCSIO 03032 revealed the diverse biosynthetic pathways for its bioactive secondary metabolites.</title>
        <authorList>
            <person name="Ma L."/>
            <person name="Zhu Y."/>
            <person name="Zhang W."/>
            <person name="Zhang G."/>
            <person name="Tian X."/>
            <person name="Zhang S."/>
            <person name="Zhang C."/>
        </authorList>
    </citation>
    <scope>NUCLEOTIDE SEQUENCE [LARGE SCALE GENOMIC DNA]</scope>
    <source>
        <strain evidence="8 9">SCSIO 03032</strain>
    </source>
</reference>
<evidence type="ECO:0000256" key="3">
    <source>
        <dbReference type="ARBA" id="ARBA00016090"/>
    </source>
</evidence>
<dbReference type="InterPro" id="IPR029055">
    <property type="entry name" value="Ntn_hydrolases_N"/>
</dbReference>
<dbReference type="RefSeq" id="WP_086158551.1">
    <property type="nucleotide sequence ID" value="NZ_CP021121.1"/>
</dbReference>
<gene>
    <name evidence="8" type="ORF">CAG99_09215</name>
</gene>
<dbReference type="GO" id="GO:0006002">
    <property type="term" value="P:fructose 6-phosphate metabolic process"/>
    <property type="evidence" value="ECO:0007669"/>
    <property type="project" value="TreeGrafter"/>
</dbReference>
<dbReference type="PANTHER" id="PTHR10937:SF0">
    <property type="entry name" value="GLUTAMINE--FRUCTOSE-6-PHOSPHATE TRANSAMINASE (ISOMERIZING)"/>
    <property type="match status" value="1"/>
</dbReference>
<dbReference type="PROSITE" id="PS51278">
    <property type="entry name" value="GATASE_TYPE_2"/>
    <property type="match status" value="1"/>
</dbReference>
<evidence type="ECO:0000259" key="7">
    <source>
        <dbReference type="PROSITE" id="PS51278"/>
    </source>
</evidence>
<feature type="domain" description="Glutamine amidotransferase type-2" evidence="7">
    <location>
        <begin position="2"/>
        <end position="231"/>
    </location>
</feature>
<dbReference type="Gene3D" id="3.60.20.10">
    <property type="entry name" value="Glutamine Phosphoribosylpyrophosphate, subunit 1, domain 1"/>
    <property type="match status" value="1"/>
</dbReference>
<keyword evidence="5" id="KW-0808">Transferase</keyword>
<keyword evidence="6" id="KW-0315">Glutamine amidotransferase</keyword>
<keyword evidence="4" id="KW-0032">Aminotransferase</keyword>
<evidence type="ECO:0000313" key="9">
    <source>
        <dbReference type="Proteomes" id="UP000194218"/>
    </source>
</evidence>
<dbReference type="AlphaFoldDB" id="A0A1W7CW42"/>
<organism evidence="8 9">
    <name type="scientific">Streptomyces marincola</name>
    <dbReference type="NCBI Taxonomy" id="2878388"/>
    <lineage>
        <taxon>Bacteria</taxon>
        <taxon>Bacillati</taxon>
        <taxon>Actinomycetota</taxon>
        <taxon>Actinomycetes</taxon>
        <taxon>Kitasatosporales</taxon>
        <taxon>Streptomycetaceae</taxon>
        <taxon>Streptomyces</taxon>
    </lineage>
</organism>
<dbReference type="KEGG" id="smao:CAG99_09215"/>
<evidence type="ECO:0000256" key="4">
    <source>
        <dbReference type="ARBA" id="ARBA00022576"/>
    </source>
</evidence>
<dbReference type="Pfam" id="PF13537">
    <property type="entry name" value="GATase_7"/>
    <property type="match status" value="1"/>
</dbReference>
<dbReference type="GO" id="GO:0004360">
    <property type="term" value="F:glutamine-fructose-6-phosphate transaminase (isomerizing) activity"/>
    <property type="evidence" value="ECO:0007669"/>
    <property type="project" value="UniProtKB-EC"/>
</dbReference>
<sequence>MCGMVGYAGAQAQSALDVVLAGLGGLEQADGGSRGSAGVVVLSDGCLATAGATGPLAALHDELARRPLPLGGSAVGQLRCASGPCGAPGPAAGPPAAQPSLDAAGRGAVVYQGTLDNGAELRAALAGRGHRLASGTDSEVVAHLLAEAFSSCVDLGEALRQVSRVLVGRFAVIAVHADEPETVAGVQRGLPLFAGVGDGESFLASHAEALDGRVREVVELRGDDLALLRRESDEVRCEVTDAGGSVVRA</sequence>
<evidence type="ECO:0000256" key="1">
    <source>
        <dbReference type="ARBA" id="ARBA00001031"/>
    </source>
</evidence>
<protein>
    <recommendedName>
        <fullName evidence="3">Glutamine--fructose-6-phosphate aminotransferase [isomerizing]</fullName>
        <ecNumber evidence="2">2.6.1.16</ecNumber>
    </recommendedName>
</protein>
<dbReference type="EMBL" id="CP021121">
    <property type="protein sequence ID" value="ARQ69018.1"/>
    <property type="molecule type" value="Genomic_DNA"/>
</dbReference>
<dbReference type="GO" id="GO:0005829">
    <property type="term" value="C:cytosol"/>
    <property type="evidence" value="ECO:0007669"/>
    <property type="project" value="TreeGrafter"/>
</dbReference>
<dbReference type="InterPro" id="IPR017932">
    <property type="entry name" value="GATase_2_dom"/>
</dbReference>
<dbReference type="OrthoDB" id="4187770at2"/>